<evidence type="ECO:0000256" key="1">
    <source>
        <dbReference type="SAM" id="MobiDB-lite"/>
    </source>
</evidence>
<evidence type="ECO:0000256" key="3">
    <source>
        <dbReference type="SAM" id="SignalP"/>
    </source>
</evidence>
<dbReference type="Pfam" id="PF09972">
    <property type="entry name" value="DUF2207"/>
    <property type="match status" value="1"/>
</dbReference>
<feature type="transmembrane region" description="Helical" evidence="2">
    <location>
        <begin position="257"/>
        <end position="277"/>
    </location>
</feature>
<keyword evidence="2" id="KW-0472">Membrane</keyword>
<feature type="chain" id="PRO_5045707943" description="DUF2207 domain-containing protein" evidence="3">
    <location>
        <begin position="34"/>
        <end position="617"/>
    </location>
</feature>
<evidence type="ECO:0000259" key="5">
    <source>
        <dbReference type="Pfam" id="PF20990"/>
    </source>
</evidence>
<keyword evidence="7" id="KW-1185">Reference proteome</keyword>
<evidence type="ECO:0000256" key="2">
    <source>
        <dbReference type="SAM" id="Phobius"/>
    </source>
</evidence>
<gene>
    <name evidence="6" type="ORF">Lsed01_01819</name>
</gene>
<evidence type="ECO:0000259" key="4">
    <source>
        <dbReference type="Pfam" id="PF09972"/>
    </source>
</evidence>
<protein>
    <recommendedName>
        <fullName evidence="8">DUF2207 domain-containing protein</fullName>
    </recommendedName>
</protein>
<feature type="signal peptide" evidence="3">
    <location>
        <begin position="1"/>
        <end position="33"/>
    </location>
</feature>
<evidence type="ECO:0000313" key="7">
    <source>
        <dbReference type="Proteomes" id="UP001426770"/>
    </source>
</evidence>
<keyword evidence="2" id="KW-1133">Transmembrane helix</keyword>
<feature type="compositionally biased region" description="Gly residues" evidence="1">
    <location>
        <begin position="595"/>
        <end position="617"/>
    </location>
</feature>
<dbReference type="InterPro" id="IPR048389">
    <property type="entry name" value="YciQ-like_C"/>
</dbReference>
<accession>A0ABP9WHS0</accession>
<evidence type="ECO:0000313" key="6">
    <source>
        <dbReference type="EMBL" id="GAA5519377.1"/>
    </source>
</evidence>
<keyword evidence="3" id="KW-0732">Signal</keyword>
<evidence type="ECO:0008006" key="8">
    <source>
        <dbReference type="Google" id="ProtNLM"/>
    </source>
</evidence>
<dbReference type="Pfam" id="PF20990">
    <property type="entry name" value="DUF2207_C"/>
    <property type="match status" value="1"/>
</dbReference>
<organism evidence="6 7">
    <name type="scientific">Demequina sediminis</name>
    <dbReference type="NCBI Taxonomy" id="1930058"/>
    <lineage>
        <taxon>Bacteria</taxon>
        <taxon>Bacillati</taxon>
        <taxon>Actinomycetota</taxon>
        <taxon>Actinomycetes</taxon>
        <taxon>Micrococcales</taxon>
        <taxon>Demequinaceae</taxon>
        <taxon>Demequina</taxon>
    </lineage>
</organism>
<dbReference type="Proteomes" id="UP001426770">
    <property type="component" value="Unassembled WGS sequence"/>
</dbReference>
<feature type="domain" description="DUF2207" evidence="4">
    <location>
        <begin position="41"/>
        <end position="234"/>
    </location>
</feature>
<feature type="region of interest" description="Disordered" evidence="1">
    <location>
        <begin position="586"/>
        <end position="617"/>
    </location>
</feature>
<keyword evidence="2" id="KW-0812">Transmembrane</keyword>
<dbReference type="InterPro" id="IPR018702">
    <property type="entry name" value="DUF2207"/>
</dbReference>
<sequence>MRRGFGMMGGMTRTFAALAIALVAAVFPTAAQAATDGGRSVDRWDATYVLSEDGSARVRVEIDFNFGDEPGHGPFWTLPIRQGYDDTYARVYDITDVTASSPSGAPAEVYLEEGSDWLAVRVGDEDVDDVSGVQTYVLEYTIDAVMNATTADETETGVAGDEFYWNVIGDGWETPISDIAVTVTGAADVTAVQCWAGEAGGDAACGAADSTGASATFTQDALAPGEPLTVAVLFPSGTHETTPVLVESNDFARAFRLTPWTVGAALLILLGGGWLIVRRLLATGTDQAYAGLTPGVAPAFGAEAQVTRRNRNEPVAVAFAPPANLRPGQLGTLIDEVADTRDVTATMVDLAVRGYLVIEEVGEKDYAFVKTREADDNLRPYARTLFDAVFDGRDRVTLTDLKTTFHADMAKVQSELYAEVTELGWFNRNPSHARQAWAGVGIGILIGGVLATIGLANVSSWALLGIPVIILGLAMLVTTKIAPARTPEGTRVLAETRGFELYLRTAEGEQLRFEEGQDIFGRYLPYAIAFGVTEQWTRKFEALAAQGVQLAEPTWYHGAAYGAFWLHAGGFGHRMSEFTSMADAAMSAPTPSSSGGSGFSGGGFSGGGGGGGGGGGW</sequence>
<dbReference type="EMBL" id="BAABRR010000009">
    <property type="protein sequence ID" value="GAA5519377.1"/>
    <property type="molecule type" value="Genomic_DNA"/>
</dbReference>
<reference evidence="6 7" key="1">
    <citation type="submission" date="2024-02" db="EMBL/GenBank/DDBJ databases">
        <title>Lysinimicrobium sediminis NBRC 112286.</title>
        <authorList>
            <person name="Ichikawa N."/>
            <person name="Katano-Makiyama Y."/>
            <person name="Hidaka K."/>
        </authorList>
    </citation>
    <scope>NUCLEOTIDE SEQUENCE [LARGE SCALE GENOMIC DNA]</scope>
    <source>
        <strain evidence="6 7">NBRC 112286</strain>
    </source>
</reference>
<comment type="caution">
    <text evidence="6">The sequence shown here is derived from an EMBL/GenBank/DDBJ whole genome shotgun (WGS) entry which is preliminary data.</text>
</comment>
<name>A0ABP9WHS0_9MICO</name>
<feature type="transmembrane region" description="Helical" evidence="2">
    <location>
        <begin position="461"/>
        <end position="482"/>
    </location>
</feature>
<proteinExistence type="predicted"/>
<feature type="domain" description="Predicted membrane protein YciQ-like C-terminal" evidence="5">
    <location>
        <begin position="319"/>
        <end position="540"/>
    </location>
</feature>
<feature type="transmembrane region" description="Helical" evidence="2">
    <location>
        <begin position="436"/>
        <end position="455"/>
    </location>
</feature>